<accession>A0ABX4Y3Q7</accession>
<evidence type="ECO:0000256" key="2">
    <source>
        <dbReference type="ARBA" id="ARBA00023125"/>
    </source>
</evidence>
<dbReference type="EMBL" id="POWE01000087">
    <property type="protein sequence ID" value="PNQ91773.1"/>
    <property type="molecule type" value="Genomic_DNA"/>
</dbReference>
<dbReference type="InterPro" id="IPR011991">
    <property type="entry name" value="ArsR-like_HTH"/>
</dbReference>
<feature type="domain" description="HTH marR-type" evidence="4">
    <location>
        <begin position="9"/>
        <end position="145"/>
    </location>
</feature>
<evidence type="ECO:0000313" key="5">
    <source>
        <dbReference type="EMBL" id="PNQ91773.1"/>
    </source>
</evidence>
<dbReference type="CDD" id="cd00090">
    <property type="entry name" value="HTH_ARSR"/>
    <property type="match status" value="1"/>
</dbReference>
<keyword evidence="2" id="KW-0238">DNA-binding</keyword>
<dbReference type="PANTHER" id="PTHR42756">
    <property type="entry name" value="TRANSCRIPTIONAL REGULATOR, MARR"/>
    <property type="match status" value="1"/>
</dbReference>
<dbReference type="InterPro" id="IPR036390">
    <property type="entry name" value="WH_DNA-bd_sf"/>
</dbReference>
<sequence>MTRGRNMNDVDLYQVPSFLIKRVSQELIRQAEIRLRPLAIGMASMPVLGALKRGEARTQAELARLMQVEQPSMAQTLARLERDGLIRRRPDPQHKRIQIVELTELGLARIPQAKDILCDGNDKALVGFSAEEVALFVDFLQRANANLRKED</sequence>
<dbReference type="SMART" id="SM00347">
    <property type="entry name" value="HTH_MARR"/>
    <property type="match status" value="1"/>
</dbReference>
<keyword evidence="3" id="KW-0804">Transcription</keyword>
<organism evidence="5 6">
    <name type="scientific">Pseudomonas gingeri NCPPB 3146 = LMG 5327</name>
    <dbReference type="NCBI Taxonomy" id="707248"/>
    <lineage>
        <taxon>Bacteria</taxon>
        <taxon>Pseudomonadati</taxon>
        <taxon>Pseudomonadota</taxon>
        <taxon>Gammaproteobacteria</taxon>
        <taxon>Pseudomonadales</taxon>
        <taxon>Pseudomonadaceae</taxon>
        <taxon>Pseudomonas</taxon>
    </lineage>
</organism>
<evidence type="ECO:0000259" key="4">
    <source>
        <dbReference type="PROSITE" id="PS50995"/>
    </source>
</evidence>
<reference evidence="5 6" key="1">
    <citation type="submission" date="2018-01" db="EMBL/GenBank/DDBJ databases">
        <title>Draft Genome Sequence of Pseudomonas gingeri NCPPB 3146 (LMG 5327), a White Line Reaction Producer.</title>
        <authorList>
            <person name="Rokni-Zadeh H."/>
            <person name="Bahrami T."/>
            <person name="Zarvandi S."/>
            <person name="Changi-Ashtiani M."/>
            <person name="De Mot R."/>
        </authorList>
    </citation>
    <scope>NUCLEOTIDE SEQUENCE [LARGE SCALE GENOMIC DNA]</scope>
    <source>
        <strain evidence="6">NCPPB 3146 \ LMG 5327</strain>
    </source>
</reference>
<gene>
    <name evidence="5" type="ORF">CCU68_14930</name>
</gene>
<dbReference type="SUPFAM" id="SSF46785">
    <property type="entry name" value="Winged helix' DNA-binding domain"/>
    <property type="match status" value="1"/>
</dbReference>
<dbReference type="InterPro" id="IPR000835">
    <property type="entry name" value="HTH_MarR-typ"/>
</dbReference>
<keyword evidence="1" id="KW-0805">Transcription regulation</keyword>
<evidence type="ECO:0000256" key="1">
    <source>
        <dbReference type="ARBA" id="ARBA00023015"/>
    </source>
</evidence>
<dbReference type="Proteomes" id="UP000236232">
    <property type="component" value="Unassembled WGS sequence"/>
</dbReference>
<dbReference type="InterPro" id="IPR036388">
    <property type="entry name" value="WH-like_DNA-bd_sf"/>
</dbReference>
<dbReference type="PROSITE" id="PS50995">
    <property type="entry name" value="HTH_MARR_2"/>
    <property type="match status" value="1"/>
</dbReference>
<dbReference type="PANTHER" id="PTHR42756:SF1">
    <property type="entry name" value="TRANSCRIPTIONAL REPRESSOR OF EMRAB OPERON"/>
    <property type="match status" value="1"/>
</dbReference>
<dbReference type="Gene3D" id="1.10.10.10">
    <property type="entry name" value="Winged helix-like DNA-binding domain superfamily/Winged helix DNA-binding domain"/>
    <property type="match status" value="1"/>
</dbReference>
<keyword evidence="6" id="KW-1185">Reference proteome</keyword>
<dbReference type="PRINTS" id="PR00598">
    <property type="entry name" value="HTHMARR"/>
</dbReference>
<comment type="caution">
    <text evidence="5">The sequence shown here is derived from an EMBL/GenBank/DDBJ whole genome shotgun (WGS) entry which is preliminary data.</text>
</comment>
<evidence type="ECO:0000256" key="3">
    <source>
        <dbReference type="ARBA" id="ARBA00023163"/>
    </source>
</evidence>
<evidence type="ECO:0000313" key="6">
    <source>
        <dbReference type="Proteomes" id="UP000236232"/>
    </source>
</evidence>
<proteinExistence type="predicted"/>
<dbReference type="Pfam" id="PF12802">
    <property type="entry name" value="MarR_2"/>
    <property type="match status" value="1"/>
</dbReference>
<name>A0ABX4Y3Q7_9PSED</name>
<protein>
    <submittedName>
        <fullName evidence="5">MarR family transcriptional regulator</fullName>
    </submittedName>
</protein>